<keyword evidence="3" id="KW-1185">Reference proteome</keyword>
<dbReference type="SUPFAM" id="SSF54160">
    <property type="entry name" value="Chromo domain-like"/>
    <property type="match status" value="1"/>
</dbReference>
<evidence type="ECO:0000313" key="2">
    <source>
        <dbReference type="EMBL" id="MBW0592698.1"/>
    </source>
</evidence>
<gene>
    <name evidence="2" type="ORF">O181_132413</name>
</gene>
<organism evidence="2 3">
    <name type="scientific">Austropuccinia psidii MF-1</name>
    <dbReference type="NCBI Taxonomy" id="1389203"/>
    <lineage>
        <taxon>Eukaryota</taxon>
        <taxon>Fungi</taxon>
        <taxon>Dikarya</taxon>
        <taxon>Basidiomycota</taxon>
        <taxon>Pucciniomycotina</taxon>
        <taxon>Pucciniomycetes</taxon>
        <taxon>Pucciniales</taxon>
        <taxon>Sphaerophragmiaceae</taxon>
        <taxon>Austropuccinia</taxon>
    </lineage>
</organism>
<evidence type="ECO:0008006" key="4">
    <source>
        <dbReference type="Google" id="ProtNLM"/>
    </source>
</evidence>
<accession>A0A9Q3QBM5</accession>
<sequence length="114" mass="13084">MRDSFVGPFTINKVIGKTAVEVKLTEEFLRKHPVLPNNPTPPEVVEVRGSPGPVKKIVKGRKIRLNAKDQKQYLVRFKNQTKDTDKWLSEDAIPYGNLHLRRLRAASRTEKSHK</sequence>
<dbReference type="EMBL" id="AVOT02149857">
    <property type="protein sequence ID" value="MBW0592698.1"/>
    <property type="molecule type" value="Genomic_DNA"/>
</dbReference>
<protein>
    <recommendedName>
        <fullName evidence="4">Chromo domain-containing protein</fullName>
    </recommendedName>
</protein>
<dbReference type="InterPro" id="IPR016197">
    <property type="entry name" value="Chromo-like_dom_sf"/>
</dbReference>
<dbReference type="Proteomes" id="UP000765509">
    <property type="component" value="Unassembled WGS sequence"/>
</dbReference>
<feature type="region of interest" description="Disordered" evidence="1">
    <location>
        <begin position="32"/>
        <end position="51"/>
    </location>
</feature>
<evidence type="ECO:0000313" key="3">
    <source>
        <dbReference type="Proteomes" id="UP000765509"/>
    </source>
</evidence>
<dbReference type="OrthoDB" id="4360000at2759"/>
<evidence type="ECO:0000256" key="1">
    <source>
        <dbReference type="SAM" id="MobiDB-lite"/>
    </source>
</evidence>
<proteinExistence type="predicted"/>
<comment type="caution">
    <text evidence="2">The sequence shown here is derived from an EMBL/GenBank/DDBJ whole genome shotgun (WGS) entry which is preliminary data.</text>
</comment>
<name>A0A9Q3QBM5_9BASI</name>
<dbReference type="AlphaFoldDB" id="A0A9Q3QBM5"/>
<reference evidence="2" key="1">
    <citation type="submission" date="2021-03" db="EMBL/GenBank/DDBJ databases">
        <title>Draft genome sequence of rust myrtle Austropuccinia psidii MF-1, a brazilian biotype.</title>
        <authorList>
            <person name="Quecine M.C."/>
            <person name="Pachon D.M.R."/>
            <person name="Bonatelli M.L."/>
            <person name="Correr F.H."/>
            <person name="Franceschini L.M."/>
            <person name="Leite T.F."/>
            <person name="Margarido G.R.A."/>
            <person name="Almeida C.A."/>
            <person name="Ferrarezi J.A."/>
            <person name="Labate C.A."/>
        </authorList>
    </citation>
    <scope>NUCLEOTIDE SEQUENCE</scope>
    <source>
        <strain evidence="2">MF-1</strain>
    </source>
</reference>